<dbReference type="AlphaFoldDB" id="A0AA89AJ57"/>
<dbReference type="InterPro" id="IPR051556">
    <property type="entry name" value="N-term/lysine_N-AcTrnsfr"/>
</dbReference>
<accession>A0AA89AJ57</accession>
<dbReference type="InterPro" id="IPR016181">
    <property type="entry name" value="Acyl_CoA_acyltransferase"/>
</dbReference>
<dbReference type="Proteomes" id="UP001188597">
    <property type="component" value="Unassembled WGS sequence"/>
</dbReference>
<proteinExistence type="predicted"/>
<reference evidence="1" key="1">
    <citation type="submission" date="2022-12" db="EMBL/GenBank/DDBJ databases">
        <title>Draft genome assemblies for two species of Escallonia (Escalloniales).</title>
        <authorList>
            <person name="Chanderbali A."/>
            <person name="Dervinis C."/>
            <person name="Anghel I."/>
            <person name="Soltis D."/>
            <person name="Soltis P."/>
            <person name="Zapata F."/>
        </authorList>
    </citation>
    <scope>NUCLEOTIDE SEQUENCE</scope>
    <source>
        <strain evidence="1">UCBG64.0493</strain>
        <tissue evidence="1">Leaf</tissue>
    </source>
</reference>
<evidence type="ECO:0000313" key="2">
    <source>
        <dbReference type="Proteomes" id="UP001188597"/>
    </source>
</evidence>
<name>A0AA89AJ57_9ASTE</name>
<gene>
    <name evidence="1" type="ORF">RJ639_019851</name>
</gene>
<sequence length="200" mass="23050">MGKAPSPSPRHGDPSLQCQYGWQVRRMIEKEAEMRKVAQVQAEAFHEPVIFFNDLFFQFFQAEVLSGLFYRLRKSPPDRYACLLAEPASGSPQEPRQELVGVVDVTVLRDEAVLQHLLGVNEYLYVRQKVASALLKGCDVLSVRWGYHYLALRAYEDDWGARKLYTNAGYRIVSGDPPWMTTWIGRRRRILMIKRSNLGE</sequence>
<dbReference type="Gene3D" id="3.40.630.30">
    <property type="match status" value="1"/>
</dbReference>
<dbReference type="SUPFAM" id="SSF55729">
    <property type="entry name" value="Acyl-CoA N-acyltransferases (Nat)"/>
    <property type="match status" value="1"/>
</dbReference>
<dbReference type="GO" id="GO:0031415">
    <property type="term" value="C:NatA complex"/>
    <property type="evidence" value="ECO:0007669"/>
    <property type="project" value="TreeGrafter"/>
</dbReference>
<organism evidence="1 2">
    <name type="scientific">Escallonia herrerae</name>
    <dbReference type="NCBI Taxonomy" id="1293975"/>
    <lineage>
        <taxon>Eukaryota</taxon>
        <taxon>Viridiplantae</taxon>
        <taxon>Streptophyta</taxon>
        <taxon>Embryophyta</taxon>
        <taxon>Tracheophyta</taxon>
        <taxon>Spermatophyta</taxon>
        <taxon>Magnoliopsida</taxon>
        <taxon>eudicotyledons</taxon>
        <taxon>Gunneridae</taxon>
        <taxon>Pentapetalae</taxon>
        <taxon>asterids</taxon>
        <taxon>campanulids</taxon>
        <taxon>Escalloniales</taxon>
        <taxon>Escalloniaceae</taxon>
        <taxon>Escallonia</taxon>
    </lineage>
</organism>
<dbReference type="GO" id="GO:0007064">
    <property type="term" value="P:mitotic sister chromatid cohesion"/>
    <property type="evidence" value="ECO:0007669"/>
    <property type="project" value="TreeGrafter"/>
</dbReference>
<dbReference type="EMBL" id="JAVXUP010002458">
    <property type="protein sequence ID" value="KAK3003166.1"/>
    <property type="molecule type" value="Genomic_DNA"/>
</dbReference>
<dbReference type="PANTHER" id="PTHR42919">
    <property type="entry name" value="N-ALPHA-ACETYLTRANSFERASE"/>
    <property type="match status" value="1"/>
</dbReference>
<comment type="caution">
    <text evidence="1">The sequence shown here is derived from an EMBL/GenBank/DDBJ whole genome shotgun (WGS) entry which is preliminary data.</text>
</comment>
<dbReference type="PANTHER" id="PTHR42919:SF20">
    <property type="entry name" value="GCN5-RELATED N-ACETYLTRANSFERASE 10, CHLOROPLASTIC"/>
    <property type="match status" value="1"/>
</dbReference>
<keyword evidence="2" id="KW-1185">Reference proteome</keyword>
<protein>
    <recommendedName>
        <fullName evidence="3">N-acetyltransferase domain-containing protein</fullName>
    </recommendedName>
</protein>
<evidence type="ECO:0000313" key="1">
    <source>
        <dbReference type="EMBL" id="KAK3003166.1"/>
    </source>
</evidence>
<dbReference type="GO" id="GO:0008080">
    <property type="term" value="F:N-acetyltransferase activity"/>
    <property type="evidence" value="ECO:0007669"/>
    <property type="project" value="TreeGrafter"/>
</dbReference>
<evidence type="ECO:0008006" key="3">
    <source>
        <dbReference type="Google" id="ProtNLM"/>
    </source>
</evidence>